<proteinExistence type="predicted"/>
<feature type="chain" id="PRO_5005893388" evidence="2">
    <location>
        <begin position="20"/>
        <end position="478"/>
    </location>
</feature>
<evidence type="ECO:0000259" key="3">
    <source>
        <dbReference type="PROSITE" id="PS50853"/>
    </source>
</evidence>
<keyword evidence="4" id="KW-1185">Reference proteome</keyword>
<reference evidence="5" key="1">
    <citation type="submission" date="2017-02" db="UniProtKB">
        <authorList>
            <consortium name="WormBaseParasite"/>
        </authorList>
    </citation>
    <scope>IDENTIFICATION</scope>
</reference>
<evidence type="ECO:0000313" key="4">
    <source>
        <dbReference type="Proteomes" id="UP000046393"/>
    </source>
</evidence>
<keyword evidence="1" id="KW-0812">Transmembrane</keyword>
<keyword evidence="1" id="KW-0472">Membrane</keyword>
<evidence type="ECO:0000256" key="2">
    <source>
        <dbReference type="SAM" id="SignalP"/>
    </source>
</evidence>
<keyword evidence="1" id="KW-1133">Transmembrane helix</keyword>
<keyword evidence="2" id="KW-0732">Signal</keyword>
<dbReference type="STRING" id="451379.A0A0N5AQ37"/>
<evidence type="ECO:0000313" key="5">
    <source>
        <dbReference type="WBParaSite" id="SMUV_0000678601-mRNA-1"/>
    </source>
</evidence>
<dbReference type="AlphaFoldDB" id="A0A0N5AQ37"/>
<dbReference type="WBParaSite" id="SMUV_0000678601-mRNA-1">
    <property type="protein sequence ID" value="SMUV_0000678601-mRNA-1"/>
    <property type="gene ID" value="SMUV_0000678601"/>
</dbReference>
<dbReference type="Gene3D" id="2.60.40.10">
    <property type="entry name" value="Immunoglobulins"/>
    <property type="match status" value="1"/>
</dbReference>
<dbReference type="InterPro" id="IPR003961">
    <property type="entry name" value="FN3_dom"/>
</dbReference>
<dbReference type="SUPFAM" id="SSF49265">
    <property type="entry name" value="Fibronectin type III"/>
    <property type="match status" value="2"/>
</dbReference>
<feature type="signal peptide" evidence="2">
    <location>
        <begin position="1"/>
        <end position="19"/>
    </location>
</feature>
<name>A0A0N5AQ37_9BILA</name>
<sequence>MKWFSCASLLLCLCQHCESFLVLPFVQIDFTHYYRLAQCNAKCAAKVSYDLLKEKNFNFYLNYFKTFQNFSIFQCEIGCNKGRRPFTRVFARSPREALEDGIQFWQETIEQQTKSGTSPIKAVRVGCMNVITNNENSYEDGFEASVFIDITRRYDGPIRYVVQWKQKITAYDKVEESDWITASVESQPYFKVEGMMPRTQYSFKVAAVNPKGCLGNSVISEWVETIDNGVSALVLWSHLIVDDKKNDTSEAVRRLGSCYLQVAMANATYRHTTSFVMDNGEGFLLTHLEFASAYSLSVSALPSVPADEESLLATASVVGRFYTMTCNEVFGPGSIKCPPEPVRRLRIHLLPNGTADVQWIPSTDPSSILVYQLFYTANTAGCMDKPVNTYLNAFSSRKSCEYLVRLINYDIYGRDAASEIRVQHRPRILTPTSNILPVIVSASLLLFFIVLLKLFSYFSCQLQGEKVSLDVKTITPIV</sequence>
<dbReference type="InterPro" id="IPR013783">
    <property type="entry name" value="Ig-like_fold"/>
</dbReference>
<accession>A0A0N5AQ37</accession>
<dbReference type="InterPro" id="IPR036116">
    <property type="entry name" value="FN3_sf"/>
</dbReference>
<evidence type="ECO:0000256" key="1">
    <source>
        <dbReference type="SAM" id="Phobius"/>
    </source>
</evidence>
<protein>
    <submittedName>
        <fullName evidence="5">Fibronectin type-III domain-containing protein</fullName>
    </submittedName>
</protein>
<organism evidence="4 5">
    <name type="scientific">Syphacia muris</name>
    <dbReference type="NCBI Taxonomy" id="451379"/>
    <lineage>
        <taxon>Eukaryota</taxon>
        <taxon>Metazoa</taxon>
        <taxon>Ecdysozoa</taxon>
        <taxon>Nematoda</taxon>
        <taxon>Chromadorea</taxon>
        <taxon>Rhabditida</taxon>
        <taxon>Spirurina</taxon>
        <taxon>Oxyuridomorpha</taxon>
        <taxon>Oxyuroidea</taxon>
        <taxon>Oxyuridae</taxon>
        <taxon>Syphacia</taxon>
    </lineage>
</organism>
<dbReference type="Proteomes" id="UP000046393">
    <property type="component" value="Unplaced"/>
</dbReference>
<feature type="domain" description="Fibronectin type-III" evidence="3">
    <location>
        <begin position="124"/>
        <end position="228"/>
    </location>
</feature>
<dbReference type="PROSITE" id="PS50853">
    <property type="entry name" value="FN3"/>
    <property type="match status" value="1"/>
</dbReference>
<feature type="transmembrane region" description="Helical" evidence="1">
    <location>
        <begin position="435"/>
        <end position="455"/>
    </location>
</feature>
<dbReference type="CDD" id="cd00063">
    <property type="entry name" value="FN3"/>
    <property type="match status" value="1"/>
</dbReference>